<evidence type="ECO:0000256" key="6">
    <source>
        <dbReference type="ARBA" id="ARBA00010871"/>
    </source>
</evidence>
<dbReference type="Pfam" id="PF01820">
    <property type="entry name" value="Dala_Dala_lig_N"/>
    <property type="match status" value="1"/>
</dbReference>
<keyword evidence="13 16" id="KW-0573">Peptidoglycan synthesis</keyword>
<evidence type="ECO:0000256" key="16">
    <source>
        <dbReference type="HAMAP-Rule" id="MF_00047"/>
    </source>
</evidence>
<comment type="similarity">
    <text evidence="6 16">Belongs to the D-alanine--D-alanine ligase family.</text>
</comment>
<dbReference type="Gene3D" id="3.30.1490.20">
    <property type="entry name" value="ATP-grasp fold, A domain"/>
    <property type="match status" value="1"/>
</dbReference>
<comment type="pathway">
    <text evidence="5 16">Cell wall biogenesis; peptidoglycan biosynthesis.</text>
</comment>
<dbReference type="InterPro" id="IPR000291">
    <property type="entry name" value="D-Ala_lig_Van_CS"/>
</dbReference>
<dbReference type="GO" id="GO:0016874">
    <property type="term" value="F:ligase activity"/>
    <property type="evidence" value="ECO:0007669"/>
    <property type="project" value="UniProtKB-KW"/>
</dbReference>
<evidence type="ECO:0000256" key="3">
    <source>
        <dbReference type="ARBA" id="ARBA00003921"/>
    </source>
</evidence>
<gene>
    <name evidence="16" type="primary">ddl</name>
    <name evidence="19" type="ORF">GCM10023333_38020</name>
</gene>
<evidence type="ECO:0000256" key="1">
    <source>
        <dbReference type="ARBA" id="ARBA00001936"/>
    </source>
</evidence>
<organism evidence="19 20">
    <name type="scientific">Ferrimonas pelagia</name>
    <dbReference type="NCBI Taxonomy" id="1177826"/>
    <lineage>
        <taxon>Bacteria</taxon>
        <taxon>Pseudomonadati</taxon>
        <taxon>Pseudomonadota</taxon>
        <taxon>Gammaproteobacteria</taxon>
        <taxon>Alteromonadales</taxon>
        <taxon>Ferrimonadaceae</taxon>
        <taxon>Ferrimonas</taxon>
    </lineage>
</organism>
<dbReference type="SUPFAM" id="SSF52440">
    <property type="entry name" value="PreATP-grasp domain"/>
    <property type="match status" value="1"/>
</dbReference>
<dbReference type="InterPro" id="IPR011127">
    <property type="entry name" value="Dala_Dala_lig_N"/>
</dbReference>
<evidence type="ECO:0000313" key="20">
    <source>
        <dbReference type="Proteomes" id="UP001499988"/>
    </source>
</evidence>
<dbReference type="NCBIfam" id="TIGR01205">
    <property type="entry name" value="D_ala_D_alaTIGR"/>
    <property type="match status" value="1"/>
</dbReference>
<evidence type="ECO:0000256" key="4">
    <source>
        <dbReference type="ARBA" id="ARBA00004496"/>
    </source>
</evidence>
<dbReference type="PIRSF" id="PIRSF039102">
    <property type="entry name" value="Ddl/VanB"/>
    <property type="match status" value="1"/>
</dbReference>
<evidence type="ECO:0000256" key="5">
    <source>
        <dbReference type="ARBA" id="ARBA00004752"/>
    </source>
</evidence>
<evidence type="ECO:0000256" key="8">
    <source>
        <dbReference type="ARBA" id="ARBA00022490"/>
    </source>
</evidence>
<dbReference type="Pfam" id="PF07478">
    <property type="entry name" value="Dala_Dala_lig_C"/>
    <property type="match status" value="1"/>
</dbReference>
<protein>
    <recommendedName>
        <fullName evidence="7 16">D-alanine--D-alanine ligase</fullName>
        <ecNumber evidence="7 16">6.3.2.4</ecNumber>
    </recommendedName>
    <alternativeName>
        <fullName evidence="16">D-Ala-D-Ala ligase</fullName>
    </alternativeName>
    <alternativeName>
        <fullName evidence="16">D-alanylalanine synthetase</fullName>
    </alternativeName>
</protein>
<dbReference type="InterPro" id="IPR016185">
    <property type="entry name" value="PreATP-grasp_dom_sf"/>
</dbReference>
<comment type="catalytic activity">
    <reaction evidence="15 16">
        <text>2 D-alanine + ATP = D-alanyl-D-alanine + ADP + phosphate + H(+)</text>
        <dbReference type="Rhea" id="RHEA:11224"/>
        <dbReference type="ChEBI" id="CHEBI:15378"/>
        <dbReference type="ChEBI" id="CHEBI:30616"/>
        <dbReference type="ChEBI" id="CHEBI:43474"/>
        <dbReference type="ChEBI" id="CHEBI:57416"/>
        <dbReference type="ChEBI" id="CHEBI:57822"/>
        <dbReference type="ChEBI" id="CHEBI:456216"/>
        <dbReference type="EC" id="6.3.2.4"/>
    </reaction>
</comment>
<keyword evidence="9 16" id="KW-0436">Ligase</keyword>
<dbReference type="Gene3D" id="3.40.50.20">
    <property type="match status" value="1"/>
</dbReference>
<dbReference type="HAMAP" id="MF_00047">
    <property type="entry name" value="Dala_Dala_lig"/>
    <property type="match status" value="1"/>
</dbReference>
<evidence type="ECO:0000256" key="17">
    <source>
        <dbReference type="PROSITE-ProRule" id="PRU00409"/>
    </source>
</evidence>
<keyword evidence="14 16" id="KW-0961">Cell wall biogenesis/degradation</keyword>
<dbReference type="InterPro" id="IPR005905">
    <property type="entry name" value="D_ala_D_ala"/>
</dbReference>
<evidence type="ECO:0000256" key="9">
    <source>
        <dbReference type="ARBA" id="ARBA00022598"/>
    </source>
</evidence>
<dbReference type="Gene3D" id="3.30.470.20">
    <property type="entry name" value="ATP-grasp fold, B domain"/>
    <property type="match status" value="1"/>
</dbReference>
<comment type="caution">
    <text evidence="19">The sequence shown here is derived from an EMBL/GenBank/DDBJ whole genome shotgun (WGS) entry which is preliminary data.</text>
</comment>
<sequence length="308" mass="32785">MTEFVPERFGKVAVLFGGSSAERAVSLNSGAAVLAALQRSGVDAHKFDPAERPVAELAGFESAFIVLHGRGGEDGSIQGALDLMQIPYTGSRVMGCAVAMDKVRTKWLWAGLALPTAKFEVVEKETFCDKDAAAIMARLGAPVMVKPANEGSSVGMAKAADPAALQSAIEAALHYDETVLVEAWIDGPEYTVAILGDQALPVIKMETDHEFYDYDAKYVTGDTRYLIPCGLSADEEQAMQAIALQAFRAVGATGWGRVDVMRDADGQFQLLEVNTVPGMTETSLVPKAAKAVGLSFEQLVCRVLAKAH</sequence>
<proteinExistence type="inferred from homology"/>
<dbReference type="PROSITE" id="PS50975">
    <property type="entry name" value="ATP_GRASP"/>
    <property type="match status" value="1"/>
</dbReference>
<evidence type="ECO:0000259" key="18">
    <source>
        <dbReference type="PROSITE" id="PS50975"/>
    </source>
</evidence>
<dbReference type="EMBL" id="BAABJZ010000103">
    <property type="protein sequence ID" value="GAA4900529.1"/>
    <property type="molecule type" value="Genomic_DNA"/>
</dbReference>
<dbReference type="Proteomes" id="UP001499988">
    <property type="component" value="Unassembled WGS sequence"/>
</dbReference>
<keyword evidence="10 17" id="KW-0547">Nucleotide-binding</keyword>
<keyword evidence="12 16" id="KW-0133">Cell shape</keyword>
<evidence type="ECO:0000256" key="14">
    <source>
        <dbReference type="ARBA" id="ARBA00023316"/>
    </source>
</evidence>
<dbReference type="EC" id="6.3.2.4" evidence="7 16"/>
<name>A0ABP9FE48_9GAMM</name>
<evidence type="ECO:0000313" key="19">
    <source>
        <dbReference type="EMBL" id="GAA4900529.1"/>
    </source>
</evidence>
<dbReference type="InterPro" id="IPR011095">
    <property type="entry name" value="Dala_Dala_lig_C"/>
</dbReference>
<dbReference type="SUPFAM" id="SSF56059">
    <property type="entry name" value="Glutathione synthetase ATP-binding domain-like"/>
    <property type="match status" value="1"/>
</dbReference>
<evidence type="ECO:0000256" key="7">
    <source>
        <dbReference type="ARBA" id="ARBA00012216"/>
    </source>
</evidence>
<dbReference type="NCBIfam" id="NF002378">
    <property type="entry name" value="PRK01372.1"/>
    <property type="match status" value="1"/>
</dbReference>
<dbReference type="PROSITE" id="PS00844">
    <property type="entry name" value="DALA_DALA_LIGASE_2"/>
    <property type="match status" value="1"/>
</dbReference>
<dbReference type="PROSITE" id="PS00843">
    <property type="entry name" value="DALA_DALA_LIGASE_1"/>
    <property type="match status" value="1"/>
</dbReference>
<comment type="cofactor">
    <cofactor evidence="2">
        <name>Mg(2+)</name>
        <dbReference type="ChEBI" id="CHEBI:18420"/>
    </cofactor>
</comment>
<comment type="subcellular location">
    <subcellularLocation>
        <location evidence="4 16">Cytoplasm</location>
    </subcellularLocation>
</comment>
<keyword evidence="20" id="KW-1185">Reference proteome</keyword>
<accession>A0ABP9FE48</accession>
<evidence type="ECO:0000256" key="12">
    <source>
        <dbReference type="ARBA" id="ARBA00022960"/>
    </source>
</evidence>
<dbReference type="InterPro" id="IPR013815">
    <property type="entry name" value="ATP_grasp_subdomain_1"/>
</dbReference>
<feature type="domain" description="ATP-grasp" evidence="18">
    <location>
        <begin position="106"/>
        <end position="305"/>
    </location>
</feature>
<evidence type="ECO:0000256" key="15">
    <source>
        <dbReference type="ARBA" id="ARBA00047614"/>
    </source>
</evidence>
<evidence type="ECO:0000256" key="10">
    <source>
        <dbReference type="ARBA" id="ARBA00022741"/>
    </source>
</evidence>
<dbReference type="InterPro" id="IPR011761">
    <property type="entry name" value="ATP-grasp"/>
</dbReference>
<keyword evidence="8 16" id="KW-0963">Cytoplasm</keyword>
<comment type="function">
    <text evidence="3 16">Cell wall formation.</text>
</comment>
<dbReference type="PANTHER" id="PTHR23132">
    <property type="entry name" value="D-ALANINE--D-ALANINE LIGASE"/>
    <property type="match status" value="1"/>
</dbReference>
<dbReference type="RefSeq" id="WP_345337075.1">
    <property type="nucleotide sequence ID" value="NZ_BAABJZ010000103.1"/>
</dbReference>
<dbReference type="PANTHER" id="PTHR23132:SF23">
    <property type="entry name" value="D-ALANINE--D-ALANINE LIGASE B"/>
    <property type="match status" value="1"/>
</dbReference>
<evidence type="ECO:0000256" key="2">
    <source>
        <dbReference type="ARBA" id="ARBA00001946"/>
    </source>
</evidence>
<evidence type="ECO:0000256" key="11">
    <source>
        <dbReference type="ARBA" id="ARBA00022840"/>
    </source>
</evidence>
<evidence type="ECO:0000256" key="13">
    <source>
        <dbReference type="ARBA" id="ARBA00022984"/>
    </source>
</evidence>
<keyword evidence="11 17" id="KW-0067">ATP-binding</keyword>
<reference evidence="20" key="1">
    <citation type="journal article" date="2019" name="Int. J. Syst. Evol. Microbiol.">
        <title>The Global Catalogue of Microorganisms (GCM) 10K type strain sequencing project: providing services to taxonomists for standard genome sequencing and annotation.</title>
        <authorList>
            <consortium name="The Broad Institute Genomics Platform"/>
            <consortium name="The Broad Institute Genome Sequencing Center for Infectious Disease"/>
            <person name="Wu L."/>
            <person name="Ma J."/>
        </authorList>
    </citation>
    <scope>NUCLEOTIDE SEQUENCE [LARGE SCALE GENOMIC DNA]</scope>
    <source>
        <strain evidence="20">JCM 18401</strain>
    </source>
</reference>
<comment type="cofactor">
    <cofactor evidence="1">
        <name>Mn(2+)</name>
        <dbReference type="ChEBI" id="CHEBI:29035"/>
    </cofactor>
</comment>